<keyword evidence="1 3" id="KW-0853">WD repeat</keyword>
<keyword evidence="6" id="KW-1185">Reference proteome</keyword>
<evidence type="ECO:0000256" key="3">
    <source>
        <dbReference type="PROSITE-ProRule" id="PRU00221"/>
    </source>
</evidence>
<feature type="repeat" description="WD" evidence="3">
    <location>
        <begin position="90"/>
        <end position="122"/>
    </location>
</feature>
<dbReference type="AlphaFoldDB" id="A0A8S1WFV4"/>
<keyword evidence="4" id="KW-1133">Transmembrane helix</keyword>
<dbReference type="GO" id="GO:1990234">
    <property type="term" value="C:transferase complex"/>
    <property type="evidence" value="ECO:0007669"/>
    <property type="project" value="UniProtKB-ARBA"/>
</dbReference>
<dbReference type="PANTHER" id="PTHR22847">
    <property type="entry name" value="WD40 REPEAT PROTEIN"/>
    <property type="match status" value="1"/>
</dbReference>
<feature type="transmembrane region" description="Helical" evidence="4">
    <location>
        <begin position="34"/>
        <end position="50"/>
    </location>
</feature>
<dbReference type="Pfam" id="PF00400">
    <property type="entry name" value="WD40"/>
    <property type="match status" value="3"/>
</dbReference>
<dbReference type="PROSITE" id="PS50294">
    <property type="entry name" value="WD_REPEATS_REGION"/>
    <property type="match status" value="3"/>
</dbReference>
<evidence type="ECO:0000256" key="4">
    <source>
        <dbReference type="SAM" id="Phobius"/>
    </source>
</evidence>
<accession>A0A8S1WFV4</accession>
<organism evidence="5 6">
    <name type="scientific">Paramecium octaurelia</name>
    <dbReference type="NCBI Taxonomy" id="43137"/>
    <lineage>
        <taxon>Eukaryota</taxon>
        <taxon>Sar</taxon>
        <taxon>Alveolata</taxon>
        <taxon>Ciliophora</taxon>
        <taxon>Intramacronucleata</taxon>
        <taxon>Oligohymenophorea</taxon>
        <taxon>Peniculida</taxon>
        <taxon>Parameciidae</taxon>
        <taxon>Paramecium</taxon>
    </lineage>
</organism>
<keyword evidence="4" id="KW-0812">Transmembrane</keyword>
<proteinExistence type="predicted"/>
<feature type="transmembrane region" description="Helical" evidence="4">
    <location>
        <begin position="171"/>
        <end position="192"/>
    </location>
</feature>
<dbReference type="EMBL" id="CAJJDP010000089">
    <property type="protein sequence ID" value="CAD8187572.1"/>
    <property type="molecule type" value="Genomic_DNA"/>
</dbReference>
<name>A0A8S1WFV4_PAROT</name>
<dbReference type="OrthoDB" id="338608at2759"/>
<feature type="repeat" description="WD" evidence="3">
    <location>
        <begin position="375"/>
        <end position="410"/>
    </location>
</feature>
<gene>
    <name evidence="5" type="ORF">POCTA_138.1.T0900159</name>
</gene>
<evidence type="ECO:0000313" key="5">
    <source>
        <dbReference type="EMBL" id="CAD8187572.1"/>
    </source>
</evidence>
<evidence type="ECO:0000313" key="6">
    <source>
        <dbReference type="Proteomes" id="UP000683925"/>
    </source>
</evidence>
<reference evidence="5" key="1">
    <citation type="submission" date="2021-01" db="EMBL/GenBank/DDBJ databases">
        <authorList>
            <consortium name="Genoscope - CEA"/>
            <person name="William W."/>
        </authorList>
    </citation>
    <scope>NUCLEOTIDE SEQUENCE</scope>
</reference>
<dbReference type="SMART" id="SM00320">
    <property type="entry name" value="WD40"/>
    <property type="match status" value="5"/>
</dbReference>
<dbReference type="PROSITE" id="PS50082">
    <property type="entry name" value="WD_REPEATS_2"/>
    <property type="match status" value="4"/>
</dbReference>
<evidence type="ECO:0000256" key="1">
    <source>
        <dbReference type="ARBA" id="ARBA00022574"/>
    </source>
</evidence>
<feature type="repeat" description="WD" evidence="3">
    <location>
        <begin position="47"/>
        <end position="79"/>
    </location>
</feature>
<feature type="repeat" description="WD" evidence="3">
    <location>
        <begin position="417"/>
        <end position="458"/>
    </location>
</feature>
<comment type="caution">
    <text evidence="5">The sequence shown here is derived from an EMBL/GenBank/DDBJ whole genome shotgun (WGS) entry which is preliminary data.</text>
</comment>
<dbReference type="PANTHER" id="PTHR22847:SF637">
    <property type="entry name" value="WD REPEAT DOMAIN 5B"/>
    <property type="match status" value="1"/>
</dbReference>
<dbReference type="InterPro" id="IPR001680">
    <property type="entry name" value="WD40_rpt"/>
</dbReference>
<evidence type="ECO:0000256" key="2">
    <source>
        <dbReference type="ARBA" id="ARBA00022737"/>
    </source>
</evidence>
<dbReference type="InterPro" id="IPR019775">
    <property type="entry name" value="WD40_repeat_CS"/>
</dbReference>
<keyword evidence="4" id="KW-0472">Membrane</keyword>
<keyword evidence="2" id="KW-0677">Repeat</keyword>
<dbReference type="PROSITE" id="PS00678">
    <property type="entry name" value="WD_REPEATS_1"/>
    <property type="match status" value="1"/>
</dbReference>
<dbReference type="Proteomes" id="UP000683925">
    <property type="component" value="Unassembled WGS sequence"/>
</dbReference>
<protein>
    <submittedName>
        <fullName evidence="5">Uncharacterized protein</fullName>
    </submittedName>
</protein>
<sequence length="489" mass="57226">MFLYKIQEEQTKNIRPLQQNYQVTSIMFSPDEQLFAYATTNGLIIIYSLVKQKVRCICFSSEGNILVSAGDDKSVRIWDYMKGIQIGENLHGHSDVINSVEFSKPDGMIILSAGKDGLVKQWHQFDSYRVSEYLPEQLQRVKIRKQYNGILKQHPWLIKQQLYRVVKNVQLIIYVLLVNQVLYQVLMMINILSQVDLVTQFQFMIVTLPDKHFIRYHVQNQKEKSFFQHILNKITQFVQQLKTVKLKYGTMIIEDNLVQRQPQITKYFLIKKQNLVVLNQIGEYTSFKLGSGDRITSSYQNQLINTASEIKQLDQQIVKEMQDSNSNIHQSNDYYRSNQVTRFALSSDYSYLAIASKVSNVYIIDTQDLSNKLYTYSYQGVITSIHFYQNDLVLILSFEDLSIKVWDIENNLHGIKYDCHQASINCFYLSLDNKFLVSTSQDKCIKIWKMSNLSENSIIPKDIDGLKKKIYQQKLNFQKSFEILNRSIK</sequence>